<proteinExistence type="predicted"/>
<evidence type="ECO:0000313" key="2">
    <source>
        <dbReference type="EMBL" id="KIM56387.1"/>
    </source>
</evidence>
<dbReference type="AlphaFoldDB" id="A0A0C2ZV53"/>
<organism evidence="2 3">
    <name type="scientific">Scleroderma citrinum Foug A</name>
    <dbReference type="NCBI Taxonomy" id="1036808"/>
    <lineage>
        <taxon>Eukaryota</taxon>
        <taxon>Fungi</taxon>
        <taxon>Dikarya</taxon>
        <taxon>Basidiomycota</taxon>
        <taxon>Agaricomycotina</taxon>
        <taxon>Agaricomycetes</taxon>
        <taxon>Agaricomycetidae</taxon>
        <taxon>Boletales</taxon>
        <taxon>Sclerodermatineae</taxon>
        <taxon>Sclerodermataceae</taxon>
        <taxon>Scleroderma</taxon>
    </lineage>
</organism>
<feature type="region of interest" description="Disordered" evidence="1">
    <location>
        <begin position="98"/>
        <end position="133"/>
    </location>
</feature>
<accession>A0A0C2ZV53</accession>
<feature type="compositionally biased region" description="Pro residues" evidence="1">
    <location>
        <begin position="105"/>
        <end position="124"/>
    </location>
</feature>
<evidence type="ECO:0000313" key="3">
    <source>
        <dbReference type="Proteomes" id="UP000053989"/>
    </source>
</evidence>
<dbReference type="Proteomes" id="UP000053989">
    <property type="component" value="Unassembled WGS sequence"/>
</dbReference>
<dbReference type="InParanoid" id="A0A0C2ZV53"/>
<keyword evidence="3" id="KW-1185">Reference proteome</keyword>
<feature type="region of interest" description="Disordered" evidence="1">
    <location>
        <begin position="45"/>
        <end position="72"/>
    </location>
</feature>
<name>A0A0C2ZV53_9AGAM</name>
<dbReference type="EMBL" id="KN822118">
    <property type="protein sequence ID" value="KIM56387.1"/>
    <property type="molecule type" value="Genomic_DNA"/>
</dbReference>
<protein>
    <submittedName>
        <fullName evidence="2">Uncharacterized protein</fullName>
    </submittedName>
</protein>
<reference evidence="2 3" key="1">
    <citation type="submission" date="2014-04" db="EMBL/GenBank/DDBJ databases">
        <authorList>
            <consortium name="DOE Joint Genome Institute"/>
            <person name="Kuo A."/>
            <person name="Kohler A."/>
            <person name="Nagy L.G."/>
            <person name="Floudas D."/>
            <person name="Copeland A."/>
            <person name="Barry K.W."/>
            <person name="Cichocki N."/>
            <person name="Veneault-Fourrey C."/>
            <person name="LaButti K."/>
            <person name="Lindquist E.A."/>
            <person name="Lipzen A."/>
            <person name="Lundell T."/>
            <person name="Morin E."/>
            <person name="Murat C."/>
            <person name="Sun H."/>
            <person name="Tunlid A."/>
            <person name="Henrissat B."/>
            <person name="Grigoriev I.V."/>
            <person name="Hibbett D.S."/>
            <person name="Martin F."/>
            <person name="Nordberg H.P."/>
            <person name="Cantor M.N."/>
            <person name="Hua S.X."/>
        </authorList>
    </citation>
    <scope>NUCLEOTIDE SEQUENCE [LARGE SCALE GENOMIC DNA]</scope>
    <source>
        <strain evidence="2 3">Foug A</strain>
    </source>
</reference>
<reference evidence="3" key="2">
    <citation type="submission" date="2015-01" db="EMBL/GenBank/DDBJ databases">
        <title>Evolutionary Origins and Diversification of the Mycorrhizal Mutualists.</title>
        <authorList>
            <consortium name="DOE Joint Genome Institute"/>
            <consortium name="Mycorrhizal Genomics Consortium"/>
            <person name="Kohler A."/>
            <person name="Kuo A."/>
            <person name="Nagy L.G."/>
            <person name="Floudas D."/>
            <person name="Copeland A."/>
            <person name="Barry K.W."/>
            <person name="Cichocki N."/>
            <person name="Veneault-Fourrey C."/>
            <person name="LaButti K."/>
            <person name="Lindquist E.A."/>
            <person name="Lipzen A."/>
            <person name="Lundell T."/>
            <person name="Morin E."/>
            <person name="Murat C."/>
            <person name="Riley R."/>
            <person name="Ohm R."/>
            <person name="Sun H."/>
            <person name="Tunlid A."/>
            <person name="Henrissat B."/>
            <person name="Grigoriev I.V."/>
            <person name="Hibbett D.S."/>
            <person name="Martin F."/>
        </authorList>
    </citation>
    <scope>NUCLEOTIDE SEQUENCE [LARGE SCALE GENOMIC DNA]</scope>
    <source>
        <strain evidence="3">Foug A</strain>
    </source>
</reference>
<evidence type="ECO:0000256" key="1">
    <source>
        <dbReference type="SAM" id="MobiDB-lite"/>
    </source>
</evidence>
<gene>
    <name evidence="2" type="ORF">SCLCIDRAFT_29704</name>
</gene>
<sequence>MPPRHRAKKDTQQVLPNGALQTMFSVEANQVEDFSEAIAQCETPARQVRPVPIGTEMPGTNRPSTSVGRRQCLAPPLEERVCGVGQASRLPMQPQVQFSSVVETVPPPVQTDPLSRPLPNPPATPARRTPQVP</sequence>
<dbReference type="HOGENOM" id="CLU_1907910_0_0_1"/>